<dbReference type="CDD" id="cd03230">
    <property type="entry name" value="ABC_DR_subfamily_A"/>
    <property type="match status" value="1"/>
</dbReference>
<keyword evidence="1" id="KW-0813">Transport</keyword>
<dbReference type="GO" id="GO:0005524">
    <property type="term" value="F:ATP binding"/>
    <property type="evidence" value="ECO:0007669"/>
    <property type="project" value="UniProtKB-KW"/>
</dbReference>
<dbReference type="KEGG" id="bpro:PMF13cell1_01436"/>
<dbReference type="Proteomes" id="UP000289794">
    <property type="component" value="Chromosome"/>
</dbReference>
<dbReference type="SUPFAM" id="SSF52540">
    <property type="entry name" value="P-loop containing nucleoside triphosphate hydrolases"/>
    <property type="match status" value="1"/>
</dbReference>
<evidence type="ECO:0000256" key="1">
    <source>
        <dbReference type="ARBA" id="ARBA00022448"/>
    </source>
</evidence>
<proteinExistence type="predicted"/>
<evidence type="ECO:0000256" key="3">
    <source>
        <dbReference type="ARBA" id="ARBA00022840"/>
    </source>
</evidence>
<keyword evidence="2" id="KW-0547">Nucleotide-binding</keyword>
<dbReference type="PANTHER" id="PTHR42939">
    <property type="entry name" value="ABC TRANSPORTER ATP-BINDING PROTEIN ALBC-RELATED"/>
    <property type="match status" value="1"/>
</dbReference>
<dbReference type="InterPro" id="IPR003439">
    <property type="entry name" value="ABC_transporter-like_ATP-bd"/>
</dbReference>
<protein>
    <submittedName>
        <fullName evidence="5">Taurine import ATP-binding protein TauB</fullName>
        <ecNumber evidence="5">3.6.3.36</ecNumber>
    </submittedName>
</protein>
<keyword evidence="3 5" id="KW-0067">ATP-binding</keyword>
<dbReference type="SMART" id="SM00382">
    <property type="entry name" value="AAA"/>
    <property type="match status" value="1"/>
</dbReference>
<organism evidence="5 6">
    <name type="scientific">Blautia producta</name>
    <dbReference type="NCBI Taxonomy" id="33035"/>
    <lineage>
        <taxon>Bacteria</taxon>
        <taxon>Bacillati</taxon>
        <taxon>Bacillota</taxon>
        <taxon>Clostridia</taxon>
        <taxon>Lachnospirales</taxon>
        <taxon>Lachnospiraceae</taxon>
        <taxon>Blautia</taxon>
    </lineage>
</organism>
<dbReference type="Gene3D" id="3.40.50.300">
    <property type="entry name" value="P-loop containing nucleotide triphosphate hydrolases"/>
    <property type="match status" value="1"/>
</dbReference>
<evidence type="ECO:0000256" key="2">
    <source>
        <dbReference type="ARBA" id="ARBA00022741"/>
    </source>
</evidence>
<dbReference type="AlphaFoldDB" id="A0A4P6LXI4"/>
<feature type="domain" description="ABC transporter" evidence="4">
    <location>
        <begin position="6"/>
        <end position="236"/>
    </location>
</feature>
<evidence type="ECO:0000259" key="4">
    <source>
        <dbReference type="PROSITE" id="PS50893"/>
    </source>
</evidence>
<accession>A0A4P6LXI4</accession>
<dbReference type="InterPro" id="IPR003593">
    <property type="entry name" value="AAA+_ATPase"/>
</dbReference>
<dbReference type="RefSeq" id="WP_029471571.1">
    <property type="nucleotide sequence ID" value="NZ_AP031439.1"/>
</dbReference>
<reference evidence="5 6" key="1">
    <citation type="submission" date="2019-01" db="EMBL/GenBank/DDBJ databases">
        <title>PMF-metabolizing Aryl O-demethylase.</title>
        <authorList>
            <person name="Kim M."/>
        </authorList>
    </citation>
    <scope>NUCLEOTIDE SEQUENCE [LARGE SCALE GENOMIC DNA]</scope>
    <source>
        <strain evidence="5 6">PMF1</strain>
    </source>
</reference>
<dbReference type="PANTHER" id="PTHR42939:SF1">
    <property type="entry name" value="ABC TRANSPORTER ATP-BINDING PROTEIN ALBC-RELATED"/>
    <property type="match status" value="1"/>
</dbReference>
<dbReference type="PROSITE" id="PS50893">
    <property type="entry name" value="ABC_TRANSPORTER_2"/>
    <property type="match status" value="1"/>
</dbReference>
<evidence type="ECO:0000313" key="5">
    <source>
        <dbReference type="EMBL" id="QBE95910.1"/>
    </source>
</evidence>
<dbReference type="InterPro" id="IPR051782">
    <property type="entry name" value="ABC_Transporter_VariousFunc"/>
</dbReference>
<dbReference type="Pfam" id="PF00005">
    <property type="entry name" value="ABC_tran"/>
    <property type="match status" value="1"/>
</dbReference>
<evidence type="ECO:0000313" key="6">
    <source>
        <dbReference type="Proteomes" id="UP000289794"/>
    </source>
</evidence>
<sequence>MSEMVLKCENLVKQYKDKRALDNVSLTLERGKIYGLIGRNGAGKTTLLSILTAQNPATHGTVTLGGQPVWENEASLSHLCFSREINANVNASGVGGLKIKDYLKMAETYLPHWDKEMADHLLDIFHLDRKKRISKLSKGMTSMVTIIVALASKADFTLLDEPVAGLDVVAREQFYRILLEEYTETGRTFVISTHIIEEAADLFEEVIILHDGKMMLKENTQELLESCVHVSGREEDVDAATEGLTKYREETIGRSKSVTVKLEPGQRVEGSDNISVQPMNLQKIFVSMCGGEV</sequence>
<dbReference type="EC" id="3.6.3.36" evidence="5"/>
<dbReference type="GO" id="GO:0016887">
    <property type="term" value="F:ATP hydrolysis activity"/>
    <property type="evidence" value="ECO:0007669"/>
    <property type="project" value="InterPro"/>
</dbReference>
<name>A0A4P6LXI4_9FIRM</name>
<keyword evidence="5" id="KW-0378">Hydrolase</keyword>
<dbReference type="EMBL" id="CP035945">
    <property type="protein sequence ID" value="QBE95910.1"/>
    <property type="molecule type" value="Genomic_DNA"/>
</dbReference>
<dbReference type="InterPro" id="IPR027417">
    <property type="entry name" value="P-loop_NTPase"/>
</dbReference>
<gene>
    <name evidence="5" type="primary">tauB_1</name>
    <name evidence="5" type="ORF">PMF13cell1_01436</name>
</gene>